<proteinExistence type="predicted"/>
<evidence type="ECO:0000313" key="2">
    <source>
        <dbReference type="Proteomes" id="UP000298416"/>
    </source>
</evidence>
<reference evidence="1" key="1">
    <citation type="submission" date="2018-01" db="EMBL/GenBank/DDBJ databases">
        <authorList>
            <person name="Mao J.F."/>
        </authorList>
    </citation>
    <scope>NUCLEOTIDE SEQUENCE</scope>
    <source>
        <strain evidence="1">Huo1</strain>
        <tissue evidence="1">Leaf</tissue>
    </source>
</reference>
<dbReference type="AlphaFoldDB" id="A0A8X8X4N0"/>
<organism evidence="1">
    <name type="scientific">Salvia splendens</name>
    <name type="common">Scarlet sage</name>
    <dbReference type="NCBI Taxonomy" id="180675"/>
    <lineage>
        <taxon>Eukaryota</taxon>
        <taxon>Viridiplantae</taxon>
        <taxon>Streptophyta</taxon>
        <taxon>Embryophyta</taxon>
        <taxon>Tracheophyta</taxon>
        <taxon>Spermatophyta</taxon>
        <taxon>Magnoliopsida</taxon>
        <taxon>eudicotyledons</taxon>
        <taxon>Gunneridae</taxon>
        <taxon>Pentapetalae</taxon>
        <taxon>asterids</taxon>
        <taxon>lamiids</taxon>
        <taxon>Lamiales</taxon>
        <taxon>Lamiaceae</taxon>
        <taxon>Nepetoideae</taxon>
        <taxon>Mentheae</taxon>
        <taxon>Salviinae</taxon>
        <taxon>Salvia</taxon>
        <taxon>Salvia subgen. Calosphace</taxon>
        <taxon>core Calosphace</taxon>
    </lineage>
</organism>
<dbReference type="Proteomes" id="UP000298416">
    <property type="component" value="Unassembled WGS sequence"/>
</dbReference>
<comment type="caution">
    <text evidence="1">The sequence shown here is derived from an EMBL/GenBank/DDBJ whole genome shotgun (WGS) entry which is preliminary data.</text>
</comment>
<keyword evidence="2" id="KW-1185">Reference proteome</keyword>
<evidence type="ECO:0000313" key="1">
    <source>
        <dbReference type="EMBL" id="KAG6407685.1"/>
    </source>
</evidence>
<reference evidence="1" key="2">
    <citation type="submission" date="2020-08" db="EMBL/GenBank/DDBJ databases">
        <title>Plant Genome Project.</title>
        <authorList>
            <person name="Zhang R.-G."/>
        </authorList>
    </citation>
    <scope>NUCLEOTIDE SEQUENCE</scope>
    <source>
        <strain evidence="1">Huo1</strain>
        <tissue evidence="1">Leaf</tissue>
    </source>
</reference>
<sequence>MVDWRGCCLLPGDRLKEKGQLKIANWMDTTGYCKVISEVWYNGDEEITLATDHVKTARKLILAARRNQDIGMWEEVAVKRLAEGEISATAKLFNLRIKEIIAEDEGGAANVCAARGRELMPPPHSRCEELVGMGCRREDVENPLP</sequence>
<gene>
    <name evidence="1" type="ORF">SASPL_130682</name>
</gene>
<accession>A0A8X8X4N0</accession>
<name>A0A8X8X4N0_SALSN</name>
<dbReference type="EMBL" id="PNBA02000011">
    <property type="protein sequence ID" value="KAG6407685.1"/>
    <property type="molecule type" value="Genomic_DNA"/>
</dbReference>
<protein>
    <submittedName>
        <fullName evidence="1">Uncharacterized protein</fullName>
    </submittedName>
</protein>